<feature type="region of interest" description="Disordered" evidence="1">
    <location>
        <begin position="14"/>
        <end position="33"/>
    </location>
</feature>
<evidence type="ECO:0000313" key="4">
    <source>
        <dbReference type="Proteomes" id="UP000236743"/>
    </source>
</evidence>
<sequence>MLRVREVPERVVARGENPAAPATCSTPLPRANRPARPSMRLMAMTALGLVLGAGGAVFTVSLVQAEDDSGIRGVQRMDASQRQAQRAPQQIAYASSQASAYAPARNGWRLPLLQMAPDGRIAHPPIALNPFKARPAAATQAKSANRNKTAAVRLDTVSGAADKARTICVRLCDGFQAPIGYLNAQSDLPAHDALCQAMNPGIPVKVFRVAAGATTIDDAQAADGKRYNALPVAYGYETSSDAAACRPAIVQAGERRVSLLRDFTLRAGDSVVLDGRVQTFTGGSRWPYSTADFRDFRSVPELSRNQRQQIDERVGVSRMEAQARSLRRQMRLREASLHDDTTASDAIPLRGSLDPTARGPVRLIAITGASQQR</sequence>
<feature type="transmembrane region" description="Helical" evidence="2">
    <location>
        <begin position="41"/>
        <end position="63"/>
    </location>
</feature>
<dbReference type="InterPro" id="IPR021293">
    <property type="entry name" value="DUF2865"/>
</dbReference>
<dbReference type="EMBL" id="FNUY01000015">
    <property type="protein sequence ID" value="SEG79754.1"/>
    <property type="molecule type" value="Genomic_DNA"/>
</dbReference>
<keyword evidence="2" id="KW-0812">Transmembrane</keyword>
<gene>
    <name evidence="3" type="ORF">SAMN04488115_11514</name>
</gene>
<keyword evidence="2" id="KW-0472">Membrane</keyword>
<dbReference type="Proteomes" id="UP000236743">
    <property type="component" value="Unassembled WGS sequence"/>
</dbReference>
<reference evidence="3 4" key="1">
    <citation type="submission" date="2016-10" db="EMBL/GenBank/DDBJ databases">
        <authorList>
            <person name="de Groot N.N."/>
        </authorList>
    </citation>
    <scope>NUCLEOTIDE SEQUENCE [LARGE SCALE GENOMIC DNA]</scope>
    <source>
        <strain evidence="3 4">DSM 26656</strain>
    </source>
</reference>
<accession>A0A1H6D3U9</accession>
<proteinExistence type="predicted"/>
<evidence type="ECO:0000256" key="1">
    <source>
        <dbReference type="SAM" id="MobiDB-lite"/>
    </source>
</evidence>
<evidence type="ECO:0000256" key="2">
    <source>
        <dbReference type="SAM" id="Phobius"/>
    </source>
</evidence>
<dbReference type="AlphaFoldDB" id="A0A1H6D3U9"/>
<dbReference type="Pfam" id="PF11064">
    <property type="entry name" value="DUF2865"/>
    <property type="match status" value="1"/>
</dbReference>
<evidence type="ECO:0000313" key="3">
    <source>
        <dbReference type="EMBL" id="SEG79754.1"/>
    </source>
</evidence>
<name>A0A1H6D3U9_9HYPH</name>
<keyword evidence="2" id="KW-1133">Transmembrane helix</keyword>
<organism evidence="3 4">
    <name type="scientific">Bosea lathyri</name>
    <dbReference type="NCBI Taxonomy" id="1036778"/>
    <lineage>
        <taxon>Bacteria</taxon>
        <taxon>Pseudomonadati</taxon>
        <taxon>Pseudomonadota</taxon>
        <taxon>Alphaproteobacteria</taxon>
        <taxon>Hyphomicrobiales</taxon>
        <taxon>Boseaceae</taxon>
        <taxon>Bosea</taxon>
    </lineage>
</organism>
<evidence type="ECO:0008006" key="5">
    <source>
        <dbReference type="Google" id="ProtNLM"/>
    </source>
</evidence>
<keyword evidence="4" id="KW-1185">Reference proteome</keyword>
<protein>
    <recommendedName>
        <fullName evidence="5">DUF2865 domain-containing protein</fullName>
    </recommendedName>
</protein>